<organism evidence="4 5">
    <name type="scientific">Penicillium alfredii</name>
    <dbReference type="NCBI Taxonomy" id="1506179"/>
    <lineage>
        <taxon>Eukaryota</taxon>
        <taxon>Fungi</taxon>
        <taxon>Dikarya</taxon>
        <taxon>Ascomycota</taxon>
        <taxon>Pezizomycotina</taxon>
        <taxon>Eurotiomycetes</taxon>
        <taxon>Eurotiomycetidae</taxon>
        <taxon>Eurotiales</taxon>
        <taxon>Aspergillaceae</taxon>
        <taxon>Penicillium</taxon>
    </lineage>
</organism>
<evidence type="ECO:0000259" key="3">
    <source>
        <dbReference type="Pfam" id="PF05368"/>
    </source>
</evidence>
<proteinExistence type="predicted"/>
<accession>A0A9W9GAP9</accession>
<keyword evidence="5" id="KW-1185">Reference proteome</keyword>
<dbReference type="Gene3D" id="3.90.25.10">
    <property type="entry name" value="UDP-galactose 4-epimerase, domain 1"/>
    <property type="match status" value="1"/>
</dbReference>
<reference evidence="4" key="1">
    <citation type="submission" date="2022-11" db="EMBL/GenBank/DDBJ databases">
        <authorList>
            <person name="Petersen C."/>
        </authorList>
    </citation>
    <scope>NUCLEOTIDE SEQUENCE</scope>
    <source>
        <strain evidence="4">IBT 34128</strain>
    </source>
</reference>
<dbReference type="Gene3D" id="3.40.50.720">
    <property type="entry name" value="NAD(P)-binding Rossmann-like Domain"/>
    <property type="match status" value="1"/>
</dbReference>
<dbReference type="SUPFAM" id="SSF51735">
    <property type="entry name" value="NAD(P)-binding Rossmann-fold domains"/>
    <property type="match status" value="1"/>
</dbReference>
<dbReference type="EMBL" id="JAPMSZ010000001">
    <property type="protein sequence ID" value="KAJ5115008.1"/>
    <property type="molecule type" value="Genomic_DNA"/>
</dbReference>
<keyword evidence="2" id="KW-0560">Oxidoreductase</keyword>
<feature type="domain" description="NmrA-like" evidence="3">
    <location>
        <begin position="195"/>
        <end position="283"/>
    </location>
</feature>
<dbReference type="InterPro" id="IPR008030">
    <property type="entry name" value="NmrA-like"/>
</dbReference>
<dbReference type="OrthoDB" id="9974981at2759"/>
<sequence>MASPFKTVALFGANGQVGNRVFKALIRCKGPEFSVIAFVSPNSSFNLMDYGDINATVKRVDLNHVARDDLVAILADAKVDVVISALGGQIIAKQCVIQDAAAKAGVKRFYPSEFGMHQVAWLPDEGAYLDPVSDVDLDLKAISSSLSNNTKIWALKIKCFEDAIRHPAIKSGQMSYTVIGCGEFYDAPGEPLLCPWLEKDESISKGGYSIQCVGDPDAKMDYSSLTDIANFVVATLRHPERSENRILGFRSDHITYNEIARLLQKYSGKPAKINITSVDQMRAILKDPSSAPKELLRGSTFPVDFWMILRHVQGQGVFWRPPGLLHNDLFPEVKPVSVEEYFRNLFAK</sequence>
<protein>
    <submittedName>
        <fullName evidence="4">NAD(P)-binding protein</fullName>
    </submittedName>
</protein>
<feature type="domain" description="NmrA-like" evidence="3">
    <location>
        <begin position="6"/>
        <end position="117"/>
    </location>
</feature>
<dbReference type="Proteomes" id="UP001141434">
    <property type="component" value="Unassembled WGS sequence"/>
</dbReference>
<name>A0A9W9GAP9_9EURO</name>
<keyword evidence="1" id="KW-0521">NADP</keyword>
<dbReference type="PANTHER" id="PTHR47706">
    <property type="entry name" value="NMRA-LIKE FAMILY PROTEIN"/>
    <property type="match status" value="1"/>
</dbReference>
<evidence type="ECO:0000313" key="4">
    <source>
        <dbReference type="EMBL" id="KAJ5115008.1"/>
    </source>
</evidence>
<reference evidence="4" key="2">
    <citation type="journal article" date="2023" name="IMA Fungus">
        <title>Comparative genomic study of the Penicillium genus elucidates a diverse pangenome and 15 lateral gene transfer events.</title>
        <authorList>
            <person name="Petersen C."/>
            <person name="Sorensen T."/>
            <person name="Nielsen M.R."/>
            <person name="Sondergaard T.E."/>
            <person name="Sorensen J.L."/>
            <person name="Fitzpatrick D.A."/>
            <person name="Frisvad J.C."/>
            <person name="Nielsen K.L."/>
        </authorList>
    </citation>
    <scope>NUCLEOTIDE SEQUENCE</scope>
    <source>
        <strain evidence="4">IBT 34128</strain>
    </source>
</reference>
<evidence type="ECO:0000256" key="2">
    <source>
        <dbReference type="ARBA" id="ARBA00023002"/>
    </source>
</evidence>
<evidence type="ECO:0000256" key="1">
    <source>
        <dbReference type="ARBA" id="ARBA00022857"/>
    </source>
</evidence>
<dbReference type="InterPro" id="IPR036291">
    <property type="entry name" value="NAD(P)-bd_dom_sf"/>
</dbReference>
<dbReference type="AlphaFoldDB" id="A0A9W9GAP9"/>
<dbReference type="RefSeq" id="XP_056516200.1">
    <property type="nucleotide sequence ID" value="XM_056651350.1"/>
</dbReference>
<dbReference type="PANTHER" id="PTHR47706:SF9">
    <property type="entry name" value="NMRA-LIKE DOMAIN-CONTAINING PROTEIN-RELATED"/>
    <property type="match status" value="1"/>
</dbReference>
<comment type="caution">
    <text evidence="4">The sequence shown here is derived from an EMBL/GenBank/DDBJ whole genome shotgun (WGS) entry which is preliminary data.</text>
</comment>
<gene>
    <name evidence="4" type="ORF">NUU61_000767</name>
</gene>
<dbReference type="InterPro" id="IPR051609">
    <property type="entry name" value="NmrA/Isoflavone_reductase-like"/>
</dbReference>
<evidence type="ECO:0000313" key="5">
    <source>
        <dbReference type="Proteomes" id="UP001141434"/>
    </source>
</evidence>
<dbReference type="Pfam" id="PF05368">
    <property type="entry name" value="NmrA"/>
    <property type="match status" value="2"/>
</dbReference>
<dbReference type="GO" id="GO:0016491">
    <property type="term" value="F:oxidoreductase activity"/>
    <property type="evidence" value="ECO:0007669"/>
    <property type="project" value="UniProtKB-KW"/>
</dbReference>
<dbReference type="GeneID" id="81390518"/>